<feature type="transmembrane region" description="Helical" evidence="1">
    <location>
        <begin position="176"/>
        <end position="194"/>
    </location>
</feature>
<proteinExistence type="predicted"/>
<dbReference type="STRING" id="42251.A0A2T6ZGD4"/>
<dbReference type="Pfam" id="PF11915">
    <property type="entry name" value="DUF3433"/>
    <property type="match status" value="2"/>
</dbReference>
<name>A0A2T6ZGD4_TUBBO</name>
<dbReference type="PANTHER" id="PTHR37544">
    <property type="entry name" value="SPRAY-RELATED"/>
    <property type="match status" value="1"/>
</dbReference>
<evidence type="ECO:0000313" key="3">
    <source>
        <dbReference type="Proteomes" id="UP000244722"/>
    </source>
</evidence>
<dbReference type="OrthoDB" id="3248909at2759"/>
<feature type="transmembrane region" description="Helical" evidence="1">
    <location>
        <begin position="63"/>
        <end position="85"/>
    </location>
</feature>
<keyword evidence="1" id="KW-0812">Transmembrane</keyword>
<dbReference type="EMBL" id="NESQ01000292">
    <property type="protein sequence ID" value="PUU74553.1"/>
    <property type="molecule type" value="Genomic_DNA"/>
</dbReference>
<gene>
    <name evidence="2" type="ORF">B9Z19DRAFT_1133100</name>
</gene>
<protein>
    <submittedName>
        <fullName evidence="2">Uncharacterized protein</fullName>
    </submittedName>
</protein>
<feature type="transmembrane region" description="Helical" evidence="1">
    <location>
        <begin position="649"/>
        <end position="672"/>
    </location>
</feature>
<reference evidence="2 3" key="1">
    <citation type="submission" date="2017-04" db="EMBL/GenBank/DDBJ databases">
        <title>Draft genome sequence of Tuber borchii Vittad., a whitish edible truffle.</title>
        <authorList>
            <consortium name="DOE Joint Genome Institute"/>
            <person name="Murat C."/>
            <person name="Kuo A."/>
            <person name="Barry K.W."/>
            <person name="Clum A."/>
            <person name="Dockter R.B."/>
            <person name="Fauchery L."/>
            <person name="Iotti M."/>
            <person name="Kohler A."/>
            <person name="Labutti K."/>
            <person name="Lindquist E.A."/>
            <person name="Lipzen A."/>
            <person name="Ohm R.A."/>
            <person name="Wang M."/>
            <person name="Grigoriev I.V."/>
            <person name="Zambonelli A."/>
            <person name="Martin F.M."/>
        </authorList>
    </citation>
    <scope>NUCLEOTIDE SEQUENCE [LARGE SCALE GENOMIC DNA]</scope>
    <source>
        <strain evidence="2 3">Tbo3840</strain>
    </source>
</reference>
<feature type="transmembrane region" description="Helical" evidence="1">
    <location>
        <begin position="760"/>
        <end position="782"/>
    </location>
</feature>
<organism evidence="2 3">
    <name type="scientific">Tuber borchii</name>
    <name type="common">White truffle</name>
    <dbReference type="NCBI Taxonomy" id="42251"/>
    <lineage>
        <taxon>Eukaryota</taxon>
        <taxon>Fungi</taxon>
        <taxon>Dikarya</taxon>
        <taxon>Ascomycota</taxon>
        <taxon>Pezizomycotina</taxon>
        <taxon>Pezizomycetes</taxon>
        <taxon>Pezizales</taxon>
        <taxon>Tuberaceae</taxon>
        <taxon>Tuber</taxon>
    </lineage>
</organism>
<evidence type="ECO:0000313" key="2">
    <source>
        <dbReference type="EMBL" id="PUU74553.1"/>
    </source>
</evidence>
<dbReference type="InterPro" id="IPR021840">
    <property type="entry name" value="DUF3433"/>
</dbReference>
<feature type="transmembrane region" description="Helical" evidence="1">
    <location>
        <begin position="106"/>
        <end position="130"/>
    </location>
</feature>
<feature type="transmembrane region" description="Helical" evidence="1">
    <location>
        <begin position="532"/>
        <end position="554"/>
    </location>
</feature>
<dbReference type="Proteomes" id="UP000244722">
    <property type="component" value="Unassembled WGS sequence"/>
</dbReference>
<evidence type="ECO:0000256" key="1">
    <source>
        <dbReference type="SAM" id="Phobius"/>
    </source>
</evidence>
<accession>A0A2T6ZGD4</accession>
<keyword evidence="1" id="KW-0472">Membrane</keyword>
<keyword evidence="1" id="KW-1133">Transmembrane helix</keyword>
<keyword evidence="3" id="KW-1185">Reference proteome</keyword>
<sequence>MVYSQSFGGHELSSKSRTQLSQFNHAYTLADTSESQSSPNPETNLVLSLNDQNWNKPWKPFTLRAPTIMASLLITVALIALIEYINKISIEKKALFTAGELEEFPVGVVFCYRYLPQMIVVVLGVGWAAVDLDVKRLEPYFQLSKPKGATASNSIFLHYPFDFIAFVPINAARKGHWNVFWAGLALCLIVWGIAPLNSSLLTTQHVTRDIETSFKPLKKLIPFDDQQAAMSSAFLYTSYCVTWLGEKVHSFMTKELIAIPFTPASNGEGRDHLRWGNESWTAQTRVYQTELSCTSSVINAVDGTRYQFSTERCTYVGDFVHLFPNSTQSMVHIGFGYFGGSDILFLDREKCKDPNLFLAIWAKARNAYNKSDGFDINALYCKPSYHYQTHEVTVDGIDGSIRKAEPVGGRTNFTQKEKIINIMKFETILGQANTSLAVNSRYFSSRGPDSTLRFKDWDLNTATPQISYVIGLSPGKKFDDFRDPVTFRNGLDRMHKLLFNNALETLLVDDSGGKEVVGKRVITSKGIVVVPLIAHILAGFLGLVVVCLGGVFLVSYNRQNNLASDPDTLGTKMALVAHSETLLRDFNNTDDCSAPDLCMEPRIYKLGIWGGGCGYRLDVVGGRNNPLVQNPHASCTVLHSGKLVGPVELSIWTGLAVTLVNITLLTLLIVLYKSALRWNGLPMLSDTQLVSQIIFSFIPTVIATLLEPFWVLVGRYRALYQPYIELRRGNASPASSLGLKYTNIPTVLIAPRALRHGHTFLFLASMMVITANILAVAFGGIFNQGSQPLTSDIIVTYPSTTSINTEIQTVVSTEGDPKTFAKDPQDHWLVVNTNVVEGTDLLPWVTDEFYFLPFEWESGDKTGLRTSTTQGYGGNLTCKLLAGNTFQQISHLEEGTWIEINVTMPVSDGDFVRCESVTRMDPLLLESGTHLFAVEWVHGLEPSNRSDLKAMQGCGSLILAGWGRGEANQSTTANGTNIGIQTDIDMQSNTANENETPEESFIDIYTDIDMQSNTTIICSQQISTGLFRVTVDGEGRVKRSKLIGELKYNDLGIFNRSTSVGNFTAQLARLLRAPPRQELNSGVMHKDNSSHSFSQFIGEYLINKNLSDPSTPSPSFEDAQQALSKFYKRFFTILLAQNRNTIFVPAGNVRRSEVGQLESIELRMLMDPVMFYIAVAVLGFQLIAGTIIFASTPRRFLPRFPTNLASEISFFYASSALSDVAGTANMSSAMRSRHLKRLGGTYGYGRFKGSDGERHVGIERMSMIRGYKEAVMTTGASSTIPER</sequence>
<feature type="transmembrane region" description="Helical" evidence="1">
    <location>
        <begin position="692"/>
        <end position="713"/>
    </location>
</feature>
<dbReference type="PANTHER" id="PTHR37544:SF3">
    <property type="entry name" value="SPRAY"/>
    <property type="match status" value="1"/>
</dbReference>
<feature type="transmembrane region" description="Helical" evidence="1">
    <location>
        <begin position="1169"/>
        <end position="1190"/>
    </location>
</feature>
<comment type="caution">
    <text evidence="2">The sequence shown here is derived from an EMBL/GenBank/DDBJ whole genome shotgun (WGS) entry which is preliminary data.</text>
</comment>
<feature type="transmembrane region" description="Helical" evidence="1">
    <location>
        <begin position="150"/>
        <end position="169"/>
    </location>
</feature>